<dbReference type="GO" id="GO:0015244">
    <property type="term" value="F:fluconazole transmembrane transporter activity"/>
    <property type="evidence" value="ECO:0007669"/>
    <property type="project" value="TreeGrafter"/>
</dbReference>
<dbReference type="Gene3D" id="1.20.1250.20">
    <property type="entry name" value="MFS general substrate transporter like domains"/>
    <property type="match status" value="1"/>
</dbReference>
<proteinExistence type="predicted"/>
<keyword evidence="7" id="KW-1185">Reference proteome</keyword>
<name>A0A9P3BIL3_9EURO</name>
<comment type="subcellular location">
    <subcellularLocation>
        <location evidence="1">Membrane</location>
        <topology evidence="1">Multi-pass membrane protein</topology>
    </subcellularLocation>
</comment>
<evidence type="ECO:0000256" key="2">
    <source>
        <dbReference type="ARBA" id="ARBA00022692"/>
    </source>
</evidence>
<dbReference type="SUPFAM" id="SSF103473">
    <property type="entry name" value="MFS general substrate transporter"/>
    <property type="match status" value="1"/>
</dbReference>
<feature type="transmembrane region" description="Helical" evidence="5">
    <location>
        <begin position="196"/>
        <end position="218"/>
    </location>
</feature>
<sequence>METIRDSAFGKLVRFFSGYRLFLYPEEIDDSAWRKYLERPEAYRVESMATGSEEFYEQNALYTVMSQASRRGRERPPLKSVLAGPWRGIGDGTPEVIGWSDASDSENPQNWSVRKKIFVTLLICLLTFSIYIGSAIYTPGIPGVAKQFGFAVIYAKNIGMLLAFRFITGFMGSPVLATGGASIGDMWDPRTRDYMIAVWASFAIAAPVLGPLVGGFAAPVKGWTWTIWELLWVSGFALVFLFFFLPETFAPNILSRRARRIRRITGDQRYASEPEIEIARVAPRVRLHGKAFASM</sequence>
<feature type="transmembrane region" description="Helical" evidence="5">
    <location>
        <begin position="117"/>
        <end position="138"/>
    </location>
</feature>
<dbReference type="EMBL" id="BHVY01000007">
    <property type="protein sequence ID" value="GIJ90994.1"/>
    <property type="molecule type" value="Genomic_DNA"/>
</dbReference>
<keyword evidence="4 5" id="KW-0472">Membrane</keyword>
<accession>A0A9P3BIL3</accession>
<organism evidence="6 7">
    <name type="scientific">Aspergillus pseudoviridinutans</name>
    <dbReference type="NCBI Taxonomy" id="1517512"/>
    <lineage>
        <taxon>Eukaryota</taxon>
        <taxon>Fungi</taxon>
        <taxon>Dikarya</taxon>
        <taxon>Ascomycota</taxon>
        <taxon>Pezizomycotina</taxon>
        <taxon>Eurotiomycetes</taxon>
        <taxon>Eurotiomycetidae</taxon>
        <taxon>Eurotiales</taxon>
        <taxon>Aspergillaceae</taxon>
        <taxon>Aspergillus</taxon>
        <taxon>Aspergillus subgen. Fumigati</taxon>
    </lineage>
</organism>
<dbReference type="AlphaFoldDB" id="A0A9P3BIL3"/>
<evidence type="ECO:0000256" key="4">
    <source>
        <dbReference type="ARBA" id="ARBA00023136"/>
    </source>
</evidence>
<dbReference type="PANTHER" id="PTHR23502:SF23">
    <property type="entry name" value="FLUCONAZOLE RESISTANCE PROTEIN 1"/>
    <property type="match status" value="1"/>
</dbReference>
<evidence type="ECO:0008006" key="8">
    <source>
        <dbReference type="Google" id="ProtNLM"/>
    </source>
</evidence>
<protein>
    <recommendedName>
        <fullName evidence="8">Major facilitator superfamily (MFS) profile domain-containing protein</fullName>
    </recommendedName>
</protein>
<reference evidence="6 7" key="1">
    <citation type="submission" date="2018-10" db="EMBL/GenBank/DDBJ databases">
        <title>Pan-genome distribution and transcriptional activeness of fungal secondary metabolism genes in Aspergillus section Fumigati.</title>
        <authorList>
            <person name="Takahashi H."/>
            <person name="Umemura M."/>
            <person name="Ninomiya A."/>
            <person name="Kusuya Y."/>
            <person name="Urayama S."/>
            <person name="Shimizu M."/>
            <person name="Watanabe A."/>
            <person name="Kamei K."/>
            <person name="Yaguchi T."/>
            <person name="Hagiwara D."/>
        </authorList>
    </citation>
    <scope>NUCLEOTIDE SEQUENCE [LARGE SCALE GENOMIC DNA]</scope>
    <source>
        <strain evidence="6 7">IFM 55266</strain>
    </source>
</reference>
<keyword evidence="2 5" id="KW-0812">Transmembrane</keyword>
<dbReference type="RefSeq" id="XP_043161740.1">
    <property type="nucleotide sequence ID" value="XM_043305805.1"/>
</dbReference>
<evidence type="ECO:0000256" key="3">
    <source>
        <dbReference type="ARBA" id="ARBA00022989"/>
    </source>
</evidence>
<dbReference type="OrthoDB" id="3357846at2759"/>
<dbReference type="GO" id="GO:0005886">
    <property type="term" value="C:plasma membrane"/>
    <property type="evidence" value="ECO:0007669"/>
    <property type="project" value="TreeGrafter"/>
</dbReference>
<feature type="transmembrane region" description="Helical" evidence="5">
    <location>
        <begin position="158"/>
        <end position="184"/>
    </location>
</feature>
<dbReference type="Pfam" id="PF07690">
    <property type="entry name" value="MFS_1"/>
    <property type="match status" value="1"/>
</dbReference>
<evidence type="ECO:0000313" key="6">
    <source>
        <dbReference type="EMBL" id="GIJ90994.1"/>
    </source>
</evidence>
<evidence type="ECO:0000313" key="7">
    <source>
        <dbReference type="Proteomes" id="UP001043456"/>
    </source>
</evidence>
<dbReference type="GeneID" id="67008569"/>
<evidence type="ECO:0000256" key="1">
    <source>
        <dbReference type="ARBA" id="ARBA00004141"/>
    </source>
</evidence>
<keyword evidence="3 5" id="KW-1133">Transmembrane helix</keyword>
<dbReference type="Proteomes" id="UP001043456">
    <property type="component" value="Unassembled WGS sequence"/>
</dbReference>
<gene>
    <name evidence="6" type="ORF">Asppvi_009959</name>
</gene>
<dbReference type="InterPro" id="IPR011701">
    <property type="entry name" value="MFS"/>
</dbReference>
<comment type="caution">
    <text evidence="6">The sequence shown here is derived from an EMBL/GenBank/DDBJ whole genome shotgun (WGS) entry which is preliminary data.</text>
</comment>
<dbReference type="InterPro" id="IPR036259">
    <property type="entry name" value="MFS_trans_sf"/>
</dbReference>
<feature type="transmembrane region" description="Helical" evidence="5">
    <location>
        <begin position="230"/>
        <end position="254"/>
    </location>
</feature>
<evidence type="ECO:0000256" key="5">
    <source>
        <dbReference type="SAM" id="Phobius"/>
    </source>
</evidence>
<dbReference type="GO" id="GO:1990961">
    <property type="term" value="P:xenobiotic detoxification by transmembrane export across the plasma membrane"/>
    <property type="evidence" value="ECO:0007669"/>
    <property type="project" value="TreeGrafter"/>
</dbReference>
<dbReference type="PANTHER" id="PTHR23502">
    <property type="entry name" value="MAJOR FACILITATOR SUPERFAMILY"/>
    <property type="match status" value="1"/>
</dbReference>